<dbReference type="Proteomes" id="UP000783102">
    <property type="component" value="Unassembled WGS sequence"/>
</dbReference>
<evidence type="ECO:0000256" key="5">
    <source>
        <dbReference type="ARBA" id="ARBA00023098"/>
    </source>
</evidence>
<evidence type="ECO:0000313" key="12">
    <source>
        <dbReference type="EMBL" id="MBT8551128.1"/>
    </source>
</evidence>
<evidence type="ECO:0000313" key="11">
    <source>
        <dbReference type="EMBL" id="AWW49356.1"/>
    </source>
</evidence>
<comment type="catalytic activity">
    <reaction evidence="1 10">
        <text>a fatty acyl-[ACP] + phosphate = an acyl phosphate + holo-[ACP]</text>
        <dbReference type="Rhea" id="RHEA:42292"/>
        <dbReference type="Rhea" id="RHEA-COMP:9685"/>
        <dbReference type="Rhea" id="RHEA-COMP:14125"/>
        <dbReference type="ChEBI" id="CHEBI:43474"/>
        <dbReference type="ChEBI" id="CHEBI:59918"/>
        <dbReference type="ChEBI" id="CHEBI:64479"/>
        <dbReference type="ChEBI" id="CHEBI:138651"/>
        <dbReference type="EC" id="2.3.1.274"/>
    </reaction>
</comment>
<dbReference type="EMBL" id="CP030085">
    <property type="protein sequence ID" value="AWW49356.1"/>
    <property type="molecule type" value="Genomic_DNA"/>
</dbReference>
<reference evidence="11" key="2">
    <citation type="journal article" date="2019" name="Int. J. Syst. Evol. Microbiol.">
        <title>Polynucleobacter paneuropaeus sp. nov., characterized by six strains isolated from freshwater lakes located along a 3000 km north-south cross-section across Europe.</title>
        <authorList>
            <person name="Hoetzinger M."/>
            <person name="Schmidt J."/>
            <person name="Pitt A."/>
            <person name="Koll U."/>
            <person name="Lang E."/>
            <person name="Hahn M.W."/>
        </authorList>
    </citation>
    <scope>NUCLEOTIDE SEQUENCE</scope>
    <source>
        <strain evidence="11">MG-25-Pas1-D2</strain>
    </source>
</reference>
<evidence type="ECO:0000256" key="4">
    <source>
        <dbReference type="ARBA" id="ARBA00022679"/>
    </source>
</evidence>
<reference evidence="12" key="3">
    <citation type="journal article" date="2021" name="Genome Biol. Evol.">
        <title>Continental-Scale Gene Flow Prevents Allopatric Divergence of Pelagic Freshwater Bacteria.</title>
        <authorList>
            <person name="Hoetzinger M."/>
            <person name="Pitt A."/>
            <person name="Huemer A."/>
            <person name="Hahn M.W."/>
        </authorList>
    </citation>
    <scope>NUCLEOTIDE SEQUENCE</scope>
    <source>
        <strain evidence="12">SM1-W8</strain>
    </source>
</reference>
<comment type="pathway">
    <text evidence="10">Lipid metabolism; phospholipid metabolism.</text>
</comment>
<keyword evidence="3 10" id="KW-0444">Lipid biosynthesis</keyword>
<evidence type="ECO:0000256" key="1">
    <source>
        <dbReference type="ARBA" id="ARBA00001232"/>
    </source>
</evidence>
<keyword evidence="11" id="KW-0012">Acyltransferase</keyword>
<dbReference type="PANTHER" id="PTHR30100">
    <property type="entry name" value="FATTY ACID/PHOSPHOLIPID SYNTHESIS PROTEIN PLSX"/>
    <property type="match status" value="1"/>
</dbReference>
<name>A0A2Z4JRI4_9BURK</name>
<protein>
    <recommendedName>
        <fullName evidence="8 10">Phosphate acyltransferase</fullName>
        <ecNumber evidence="8 10">2.3.1.274</ecNumber>
    </recommendedName>
    <alternativeName>
        <fullName evidence="10">Acyl-ACP phosphotransacylase</fullName>
    </alternativeName>
    <alternativeName>
        <fullName evidence="10">Acyl-[acyl-carrier-protein]--phosphate acyltransferase</fullName>
    </alternativeName>
    <alternativeName>
        <fullName evidence="10">Phosphate-acyl-ACP acyltransferase</fullName>
    </alternativeName>
</protein>
<dbReference type="RefSeq" id="WP_112209533.1">
    <property type="nucleotide sequence ID" value="NZ_CBCSBS010000001.1"/>
</dbReference>
<reference evidence="13" key="1">
    <citation type="submission" date="2018-06" db="EMBL/GenBank/DDBJ databases">
        <title>Description of a new Polynucleobacter species.</title>
        <authorList>
            <person name="Hahn M.W."/>
        </authorList>
    </citation>
    <scope>NUCLEOTIDE SEQUENCE [LARGE SCALE GENOMIC DNA]</scope>
    <source>
        <strain evidence="13">MG-25-Pas1-D2</strain>
    </source>
</reference>
<dbReference type="KEGG" id="poh:DPM16_05880"/>
<gene>
    <name evidence="10 12" type="primary">plsX</name>
    <name evidence="12" type="ORF">G6731_04075</name>
    <name evidence="11" type="ORF">Pas1_02560</name>
</gene>
<evidence type="ECO:0000313" key="13">
    <source>
        <dbReference type="Proteomes" id="UP000248592"/>
    </source>
</evidence>
<dbReference type="GO" id="GO:0005737">
    <property type="term" value="C:cytoplasm"/>
    <property type="evidence" value="ECO:0007669"/>
    <property type="project" value="UniProtKB-SubCell"/>
</dbReference>
<keyword evidence="2 10" id="KW-0963">Cytoplasm</keyword>
<dbReference type="GO" id="GO:0008654">
    <property type="term" value="P:phospholipid biosynthetic process"/>
    <property type="evidence" value="ECO:0007669"/>
    <property type="project" value="UniProtKB-KW"/>
</dbReference>
<evidence type="ECO:0000256" key="3">
    <source>
        <dbReference type="ARBA" id="ARBA00022516"/>
    </source>
</evidence>
<organism evidence="11 13">
    <name type="scientific">Polynucleobacter paneuropaeus</name>
    <dbReference type="NCBI Taxonomy" id="2527775"/>
    <lineage>
        <taxon>Bacteria</taxon>
        <taxon>Pseudomonadati</taxon>
        <taxon>Pseudomonadota</taxon>
        <taxon>Betaproteobacteria</taxon>
        <taxon>Burkholderiales</taxon>
        <taxon>Burkholderiaceae</taxon>
        <taxon>Polynucleobacter</taxon>
    </lineage>
</organism>
<dbReference type="SUPFAM" id="SSF53659">
    <property type="entry name" value="Isocitrate/Isopropylmalate dehydrogenase-like"/>
    <property type="match status" value="1"/>
</dbReference>
<dbReference type="PIRSF" id="PIRSF002465">
    <property type="entry name" value="Phsphlp_syn_PlsX"/>
    <property type="match status" value="1"/>
</dbReference>
<dbReference type="HAMAP" id="MF_00019">
    <property type="entry name" value="PlsX"/>
    <property type="match status" value="1"/>
</dbReference>
<keyword evidence="4 10" id="KW-0808">Transferase</keyword>
<keyword evidence="6 10" id="KW-0594">Phospholipid biosynthesis</keyword>
<dbReference type="InterPro" id="IPR003664">
    <property type="entry name" value="FA_synthesis"/>
</dbReference>
<keyword evidence="7 10" id="KW-1208">Phospholipid metabolism</keyword>
<evidence type="ECO:0000256" key="10">
    <source>
        <dbReference type="HAMAP-Rule" id="MF_00019"/>
    </source>
</evidence>
<dbReference type="Pfam" id="PF02504">
    <property type="entry name" value="FA_synthesis"/>
    <property type="match status" value="1"/>
</dbReference>
<comment type="subunit">
    <text evidence="9 10">Homodimer. Probably interacts with PlsY.</text>
</comment>
<dbReference type="GO" id="GO:0043811">
    <property type="term" value="F:phosphate:acyl-[acyl carrier protein] acyltransferase activity"/>
    <property type="evidence" value="ECO:0007669"/>
    <property type="project" value="UniProtKB-UniRule"/>
</dbReference>
<evidence type="ECO:0000256" key="9">
    <source>
        <dbReference type="ARBA" id="ARBA00046608"/>
    </source>
</evidence>
<dbReference type="EC" id="2.3.1.274" evidence="8 10"/>
<dbReference type="NCBIfam" id="TIGR00182">
    <property type="entry name" value="plsX"/>
    <property type="match status" value="1"/>
</dbReference>
<sequence>MSVTLAIDAMGGDHGVIVTVPACCDFLEKHPDVRISLVGDPEKLKLALKPYSKTLIEQIQIIPASEIVLMDDPIEVALRRKKDSSMRVAIEQVKEGLADAVISSGNTGALMAISRYVLKTLDGVDRPAIATAIPNELGRGTTMLDLGANADCEPMHLLQFAQMASVMVQVVDGKDRPSIGLLNIGEEVIKGNEVVKQTAELLRASKLNFYGNVEGNDIFKGTTDIVVCDGFVGNVVLKASEGLAKMMSGLIREEFNRSLMTKIMATFAMVPLLRVRKRVDHRRYNGAVLLGLRGCVIKSHGSADRFAFGCALDRAYEAAKNKMVERIAQDFVVETKA</sequence>
<dbReference type="AlphaFoldDB" id="A0A2Z4JRI4"/>
<comment type="subcellular location">
    <subcellularLocation>
        <location evidence="10">Cytoplasm</location>
    </subcellularLocation>
    <text evidence="10">Associated with the membrane possibly through PlsY.</text>
</comment>
<evidence type="ECO:0000256" key="8">
    <source>
        <dbReference type="ARBA" id="ARBA00024069"/>
    </source>
</evidence>
<comment type="similarity">
    <text evidence="10">Belongs to the PlsX family.</text>
</comment>
<dbReference type="GO" id="GO:0006633">
    <property type="term" value="P:fatty acid biosynthetic process"/>
    <property type="evidence" value="ECO:0007669"/>
    <property type="project" value="UniProtKB-UniRule"/>
</dbReference>
<dbReference type="InterPro" id="IPR012281">
    <property type="entry name" value="Phospholipid_synth_PlsX-like"/>
</dbReference>
<keyword evidence="5 10" id="KW-0443">Lipid metabolism</keyword>
<dbReference type="PANTHER" id="PTHR30100:SF1">
    <property type="entry name" value="PHOSPHATE ACYLTRANSFERASE"/>
    <property type="match status" value="1"/>
</dbReference>
<dbReference type="EMBL" id="JAANEY010000001">
    <property type="protein sequence ID" value="MBT8551128.1"/>
    <property type="molecule type" value="Genomic_DNA"/>
</dbReference>
<comment type="function">
    <text evidence="10">Catalyzes the reversible formation of acyl-phosphate (acyl-PO(4)) from acyl-[acyl-carrier-protein] (acyl-ACP). This enzyme utilizes acyl-ACP as fatty acyl donor, but not acyl-CoA.</text>
</comment>
<evidence type="ECO:0000256" key="2">
    <source>
        <dbReference type="ARBA" id="ARBA00022490"/>
    </source>
</evidence>
<evidence type="ECO:0000256" key="6">
    <source>
        <dbReference type="ARBA" id="ARBA00023209"/>
    </source>
</evidence>
<evidence type="ECO:0000256" key="7">
    <source>
        <dbReference type="ARBA" id="ARBA00023264"/>
    </source>
</evidence>
<dbReference type="Gene3D" id="3.40.718.10">
    <property type="entry name" value="Isopropylmalate Dehydrogenase"/>
    <property type="match status" value="1"/>
</dbReference>
<dbReference type="Proteomes" id="UP000248592">
    <property type="component" value="Chromosome"/>
</dbReference>
<proteinExistence type="inferred from homology"/>
<accession>A0A2Z4JRI4</accession>
<dbReference type="UniPathway" id="UPA00085"/>